<dbReference type="Proteomes" id="UP000017836">
    <property type="component" value="Unassembled WGS sequence"/>
</dbReference>
<name>U5DH87_AMBTC</name>
<gene>
    <name evidence="1" type="ORF">AMTR_s00064p00174720</name>
</gene>
<dbReference type="AlphaFoldDB" id="U5DH87"/>
<evidence type="ECO:0000313" key="2">
    <source>
        <dbReference type="Proteomes" id="UP000017836"/>
    </source>
</evidence>
<reference evidence="2" key="1">
    <citation type="journal article" date="2013" name="Science">
        <title>The Amborella genome and the evolution of flowering plants.</title>
        <authorList>
            <consortium name="Amborella Genome Project"/>
        </authorList>
    </citation>
    <scope>NUCLEOTIDE SEQUENCE [LARGE SCALE GENOMIC DNA]</scope>
</reference>
<keyword evidence="2" id="KW-1185">Reference proteome</keyword>
<evidence type="ECO:0000313" key="1">
    <source>
        <dbReference type="EMBL" id="ERN19818.1"/>
    </source>
</evidence>
<sequence length="125" mass="14400">MVAWLEDGRFREAATSKIRLYKPTTDQEDTRCQEDARGSSTLGATARSQVTYCMTVSKKATSSRKGSREKSEDTYFLVLESVWRSWPPFARLRRGFLKHGQPRPCNIRTYVDCAQIHAELLHQFP</sequence>
<organism evidence="1 2">
    <name type="scientific">Amborella trichopoda</name>
    <dbReference type="NCBI Taxonomy" id="13333"/>
    <lineage>
        <taxon>Eukaryota</taxon>
        <taxon>Viridiplantae</taxon>
        <taxon>Streptophyta</taxon>
        <taxon>Embryophyta</taxon>
        <taxon>Tracheophyta</taxon>
        <taxon>Spermatophyta</taxon>
        <taxon>Magnoliopsida</taxon>
        <taxon>Amborellales</taxon>
        <taxon>Amborellaceae</taxon>
        <taxon>Amborella</taxon>
    </lineage>
</organism>
<dbReference type="Gramene" id="ERN19818">
    <property type="protein sequence ID" value="ERN19818"/>
    <property type="gene ID" value="AMTR_s00064p00174720"/>
</dbReference>
<accession>U5DH87</accession>
<proteinExistence type="predicted"/>
<protein>
    <submittedName>
        <fullName evidence="1">Uncharacterized protein</fullName>
    </submittedName>
</protein>
<dbReference type="HOGENOM" id="CLU_1995704_0_0_1"/>
<dbReference type="EMBL" id="KI392064">
    <property type="protein sequence ID" value="ERN19818.1"/>
    <property type="molecule type" value="Genomic_DNA"/>
</dbReference>